<evidence type="ECO:0000313" key="1">
    <source>
        <dbReference type="EMBL" id="KDQ54077.1"/>
    </source>
</evidence>
<accession>A0A067PRZ8</accession>
<organism evidence="1 2">
    <name type="scientific">Jaapia argillacea MUCL 33604</name>
    <dbReference type="NCBI Taxonomy" id="933084"/>
    <lineage>
        <taxon>Eukaryota</taxon>
        <taxon>Fungi</taxon>
        <taxon>Dikarya</taxon>
        <taxon>Basidiomycota</taxon>
        <taxon>Agaricomycotina</taxon>
        <taxon>Agaricomycetes</taxon>
        <taxon>Agaricomycetidae</taxon>
        <taxon>Jaapiales</taxon>
        <taxon>Jaapiaceae</taxon>
        <taxon>Jaapia</taxon>
    </lineage>
</organism>
<protein>
    <submittedName>
        <fullName evidence="1">Uncharacterized protein</fullName>
    </submittedName>
</protein>
<keyword evidence="2" id="KW-1185">Reference proteome</keyword>
<name>A0A067PRZ8_9AGAM</name>
<dbReference type="AlphaFoldDB" id="A0A067PRZ8"/>
<sequence>MSTSSPSFSLENHGLSIIEHLAAATIIAASLNTRMPFGGDFATYISAILVWLTHPSFRPKRR</sequence>
<proteinExistence type="predicted"/>
<dbReference type="InParanoid" id="A0A067PRZ8"/>
<dbReference type="HOGENOM" id="CLU_2904494_0_0_1"/>
<gene>
    <name evidence="1" type="ORF">JAAARDRAFT_60859</name>
</gene>
<reference evidence="2" key="1">
    <citation type="journal article" date="2014" name="Proc. Natl. Acad. Sci. U.S.A.">
        <title>Extensive sampling of basidiomycete genomes demonstrates inadequacy of the white-rot/brown-rot paradigm for wood decay fungi.</title>
        <authorList>
            <person name="Riley R."/>
            <person name="Salamov A.A."/>
            <person name="Brown D.W."/>
            <person name="Nagy L.G."/>
            <person name="Floudas D."/>
            <person name="Held B.W."/>
            <person name="Levasseur A."/>
            <person name="Lombard V."/>
            <person name="Morin E."/>
            <person name="Otillar R."/>
            <person name="Lindquist E.A."/>
            <person name="Sun H."/>
            <person name="LaButti K.M."/>
            <person name="Schmutz J."/>
            <person name="Jabbour D."/>
            <person name="Luo H."/>
            <person name="Baker S.E."/>
            <person name="Pisabarro A.G."/>
            <person name="Walton J.D."/>
            <person name="Blanchette R.A."/>
            <person name="Henrissat B."/>
            <person name="Martin F."/>
            <person name="Cullen D."/>
            <person name="Hibbett D.S."/>
            <person name="Grigoriev I.V."/>
        </authorList>
    </citation>
    <scope>NUCLEOTIDE SEQUENCE [LARGE SCALE GENOMIC DNA]</scope>
    <source>
        <strain evidence="2">MUCL 33604</strain>
    </source>
</reference>
<evidence type="ECO:0000313" key="2">
    <source>
        <dbReference type="Proteomes" id="UP000027265"/>
    </source>
</evidence>
<dbReference type="Proteomes" id="UP000027265">
    <property type="component" value="Unassembled WGS sequence"/>
</dbReference>
<dbReference type="EMBL" id="KL197730">
    <property type="protein sequence ID" value="KDQ54077.1"/>
    <property type="molecule type" value="Genomic_DNA"/>
</dbReference>